<evidence type="ECO:0000256" key="8">
    <source>
        <dbReference type="ARBA" id="ARBA00022968"/>
    </source>
</evidence>
<feature type="site" description="Transition state stabilizer" evidence="12">
    <location>
        <position position="207"/>
    </location>
</feature>
<comment type="similarity">
    <text evidence="3">Belongs to the glycosyltransferase group 1 family. Glycosyltransferase 30 subfamily.</text>
</comment>
<evidence type="ECO:0000256" key="3">
    <source>
        <dbReference type="ARBA" id="ARBA00006380"/>
    </source>
</evidence>
<evidence type="ECO:0000313" key="16">
    <source>
        <dbReference type="EMBL" id="PAR20172.1"/>
    </source>
</evidence>
<keyword evidence="8" id="KW-0735">Signal-anchor</keyword>
<dbReference type="GO" id="GO:0009244">
    <property type="term" value="P:lipopolysaccharide core region biosynthetic process"/>
    <property type="evidence" value="ECO:0007669"/>
    <property type="project" value="UniProtKB-UniRule"/>
</dbReference>
<dbReference type="GO" id="GO:0009245">
    <property type="term" value="P:lipid A biosynthetic process"/>
    <property type="evidence" value="ECO:0007669"/>
    <property type="project" value="TreeGrafter"/>
</dbReference>
<dbReference type="AlphaFoldDB" id="A0A271VPS7"/>
<dbReference type="SUPFAM" id="SSF53756">
    <property type="entry name" value="UDP-Glycosyltransferase/glycogen phosphorylase"/>
    <property type="match status" value="1"/>
</dbReference>
<dbReference type="Gene3D" id="3.40.50.2000">
    <property type="entry name" value="Glycogen Phosphorylase B"/>
    <property type="match status" value="1"/>
</dbReference>
<dbReference type="InterPro" id="IPR038107">
    <property type="entry name" value="Glycos_transf_N_sf"/>
</dbReference>
<evidence type="ECO:0000256" key="4">
    <source>
        <dbReference type="ARBA" id="ARBA00012621"/>
    </source>
</evidence>
<evidence type="ECO:0000256" key="1">
    <source>
        <dbReference type="ARBA" id="ARBA00004388"/>
    </source>
</evidence>
<sequence length="424" mass="47480">MNRFLYTFLLYCFQPLVLLRLGIRSIRSPQYRHRISERYGLTSLPLRGGIWIHSVSVGETIAAIPLVKALQQDYPHLPITITTMTPTGSEQVKRHFADSVQHCYLPYDLPCAMSRLINRMEPKLAIIMETELWPNMIHQLHRKRIPVLLANARLSERSQRGYQKVAKLARSLLSELSAVAAQNDTDGQRFVQLGLEANKLYVTGSIKFDIQASDSSIQQGQALKNLWKSDRPVWVAASTHQGEDELLLKAHQHFLTHVPDALLILVPRHPERFDRVAVLIEQTGLSMQRKTQLDKFNNATQVLLGDTMGELMSLFAAADFAFIGGSLVEHGGHNPLEAAAFGLPIMMGPSHFNFSTIAEKLTDGGAMITVNSPEELAQQLIEWQKDRSSAQTMGKNALQVLQHNQGALTRHVALIKQLLGDHSL</sequence>
<dbReference type="Proteomes" id="UP000216173">
    <property type="component" value="Unassembled WGS sequence"/>
</dbReference>
<feature type="site" description="Transition state stabilizer" evidence="12">
    <location>
        <position position="129"/>
    </location>
</feature>
<dbReference type="NCBIfam" id="NF004388">
    <property type="entry name" value="PRK05749.1-4"/>
    <property type="match status" value="1"/>
</dbReference>
<keyword evidence="13" id="KW-1003">Cell membrane</keyword>
<evidence type="ECO:0000256" key="10">
    <source>
        <dbReference type="ARBA" id="ARBA00049183"/>
    </source>
</evidence>
<feature type="domain" description="Glycosyl transferase family 1" evidence="14">
    <location>
        <begin position="288"/>
        <end position="398"/>
    </location>
</feature>
<keyword evidence="7 13" id="KW-0808">Transferase</keyword>
<protein>
    <recommendedName>
        <fullName evidence="5 13">3-deoxy-D-manno-octulosonic acid transferase</fullName>
        <shortName evidence="13">Kdo transferase</shortName>
        <ecNumber evidence="4 13">2.4.99.12</ecNumber>
    </recommendedName>
    <alternativeName>
        <fullName evidence="9 13">Lipid IV(A) 3-deoxy-D-manno-octulosonic acid transferase</fullName>
    </alternativeName>
</protein>
<dbReference type="FunFam" id="3.40.50.2000:FF:000032">
    <property type="entry name" value="3-deoxy-D-manno-octulosonic acid transferase"/>
    <property type="match status" value="1"/>
</dbReference>
<keyword evidence="6" id="KW-0472">Membrane</keyword>
<evidence type="ECO:0000256" key="11">
    <source>
        <dbReference type="PIRSR" id="PIRSR639901-1"/>
    </source>
</evidence>
<gene>
    <name evidence="16" type="ORF">CGU03_13095</name>
</gene>
<dbReference type="FunFam" id="3.40.50.11720:FF:000001">
    <property type="entry name" value="3-deoxy-D-manno-octulosonic acid transferase"/>
    <property type="match status" value="1"/>
</dbReference>
<evidence type="ECO:0000256" key="13">
    <source>
        <dbReference type="RuleBase" id="RU365103"/>
    </source>
</evidence>
<comment type="pathway">
    <text evidence="2 13">Bacterial outer membrane biogenesis; LPS core biosynthesis.</text>
</comment>
<reference evidence="17" key="1">
    <citation type="submission" date="2017-07" db="EMBL/GenBank/DDBJ databases">
        <authorList>
            <person name="Boucher Y."/>
            <person name="Orata F.D."/>
        </authorList>
    </citation>
    <scope>NUCLEOTIDE SEQUENCE [LARGE SCALE GENOMIC DNA]</scope>
    <source>
        <strain evidence="17">OYP9E10</strain>
    </source>
</reference>
<accession>A0A271VPS7</accession>
<dbReference type="InterPro" id="IPR001296">
    <property type="entry name" value="Glyco_trans_1"/>
</dbReference>
<proteinExistence type="inferred from homology"/>
<dbReference type="PANTHER" id="PTHR42755:SF1">
    <property type="entry name" value="3-DEOXY-D-MANNO-OCTULOSONIC ACID TRANSFERASE, MITOCHONDRIAL-RELATED"/>
    <property type="match status" value="1"/>
</dbReference>
<keyword evidence="6" id="KW-0997">Cell inner membrane</keyword>
<comment type="caution">
    <text evidence="16">The sequence shown here is derived from an EMBL/GenBank/DDBJ whole genome shotgun (WGS) entry which is preliminary data.</text>
</comment>
<dbReference type="Pfam" id="PF04413">
    <property type="entry name" value="Glycos_transf_N"/>
    <property type="match status" value="1"/>
</dbReference>
<evidence type="ECO:0000256" key="7">
    <source>
        <dbReference type="ARBA" id="ARBA00022679"/>
    </source>
</evidence>
<keyword evidence="8" id="KW-0812">Transmembrane</keyword>
<dbReference type="Gene3D" id="3.40.50.11720">
    <property type="entry name" value="3-Deoxy-D-manno-octulosonic-acid transferase, N-terminal domain"/>
    <property type="match status" value="1"/>
</dbReference>
<keyword evidence="13" id="KW-0448">Lipopolysaccharide biosynthesis</keyword>
<dbReference type="InterPro" id="IPR007507">
    <property type="entry name" value="Glycos_transf_N"/>
</dbReference>
<evidence type="ECO:0000259" key="14">
    <source>
        <dbReference type="Pfam" id="PF00534"/>
    </source>
</evidence>
<dbReference type="InterPro" id="IPR039901">
    <property type="entry name" value="Kdotransferase"/>
</dbReference>
<dbReference type="RefSeq" id="WP_055044283.1">
    <property type="nucleotide sequence ID" value="NZ_LBGR01000011.1"/>
</dbReference>
<evidence type="ECO:0000313" key="17">
    <source>
        <dbReference type="Proteomes" id="UP000216173"/>
    </source>
</evidence>
<comment type="subcellular location">
    <subcellularLocation>
        <location evidence="1">Cell inner membrane</location>
        <topology evidence="1">Single-pass membrane protein</topology>
        <orientation evidence="1">Cytoplasmic side</orientation>
    </subcellularLocation>
    <subcellularLocation>
        <location evidence="13">Cell membrane</location>
    </subcellularLocation>
</comment>
<dbReference type="UniPathway" id="UPA00958"/>
<feature type="domain" description="3-deoxy-D-manno-octulosonic-acid transferase N-terminal" evidence="15">
    <location>
        <begin position="34"/>
        <end position="210"/>
    </location>
</feature>
<evidence type="ECO:0000256" key="12">
    <source>
        <dbReference type="PIRSR" id="PIRSR639901-2"/>
    </source>
</evidence>
<dbReference type="PANTHER" id="PTHR42755">
    <property type="entry name" value="3-DEOXY-MANNO-OCTULOSONATE CYTIDYLYLTRANSFERASE"/>
    <property type="match status" value="1"/>
</dbReference>
<name>A0A271VPS7_VIBMT</name>
<dbReference type="GO" id="GO:0043842">
    <property type="term" value="F:Kdo transferase activity"/>
    <property type="evidence" value="ECO:0007669"/>
    <property type="project" value="UniProtKB-EC"/>
</dbReference>
<evidence type="ECO:0000256" key="5">
    <source>
        <dbReference type="ARBA" id="ARBA00019077"/>
    </source>
</evidence>
<evidence type="ECO:0000256" key="6">
    <source>
        <dbReference type="ARBA" id="ARBA00022519"/>
    </source>
</evidence>
<evidence type="ECO:0000256" key="2">
    <source>
        <dbReference type="ARBA" id="ARBA00004713"/>
    </source>
</evidence>
<feature type="active site" description="Proton acceptor" evidence="11">
    <location>
        <position position="59"/>
    </location>
</feature>
<evidence type="ECO:0000256" key="9">
    <source>
        <dbReference type="ARBA" id="ARBA00031445"/>
    </source>
</evidence>
<evidence type="ECO:0000259" key="15">
    <source>
        <dbReference type="Pfam" id="PF04413"/>
    </source>
</evidence>
<dbReference type="EMBL" id="NMSH01000021">
    <property type="protein sequence ID" value="PAR20172.1"/>
    <property type="molecule type" value="Genomic_DNA"/>
</dbReference>
<dbReference type="GO" id="GO:0005886">
    <property type="term" value="C:plasma membrane"/>
    <property type="evidence" value="ECO:0007669"/>
    <property type="project" value="UniProtKB-SubCell"/>
</dbReference>
<dbReference type="Pfam" id="PF00534">
    <property type="entry name" value="Glycos_transf_1"/>
    <property type="match status" value="1"/>
</dbReference>
<comment type="catalytic activity">
    <reaction evidence="10 13">
        <text>lipid IVA (E. coli) + CMP-3-deoxy-beta-D-manno-octulosonate = alpha-Kdo-(2-&gt;6)-lipid IVA (E. coli) + CMP + H(+)</text>
        <dbReference type="Rhea" id="RHEA:28066"/>
        <dbReference type="ChEBI" id="CHEBI:15378"/>
        <dbReference type="ChEBI" id="CHEBI:58603"/>
        <dbReference type="ChEBI" id="CHEBI:60364"/>
        <dbReference type="ChEBI" id="CHEBI:60377"/>
        <dbReference type="ChEBI" id="CHEBI:85987"/>
        <dbReference type="EC" id="2.4.99.12"/>
    </reaction>
</comment>
<dbReference type="EC" id="2.4.99.12" evidence="4 13"/>
<organism evidence="16 17">
    <name type="scientific">Vibrio metoecus</name>
    <dbReference type="NCBI Taxonomy" id="1481663"/>
    <lineage>
        <taxon>Bacteria</taxon>
        <taxon>Pseudomonadati</taxon>
        <taxon>Pseudomonadota</taxon>
        <taxon>Gammaproteobacteria</taxon>
        <taxon>Vibrionales</taxon>
        <taxon>Vibrionaceae</taxon>
        <taxon>Vibrio</taxon>
    </lineage>
</organism>
<comment type="function">
    <text evidence="13">Involved in lipopolysaccharide (LPS) biosynthesis. Catalyzes the transfer of 3-deoxy-D-manno-octulosonate (Kdo) residue(s) from CMP-Kdo to lipid IV(A), the tetraacyldisaccharide-1,4'-bisphosphate precursor of lipid A.</text>
</comment>